<accession>A0A1M5A0Y2</accession>
<evidence type="ECO:0000313" key="2">
    <source>
        <dbReference type="Proteomes" id="UP000184476"/>
    </source>
</evidence>
<organism evidence="1 2">
    <name type="scientific">Seinonella peptonophila</name>
    <dbReference type="NCBI Taxonomy" id="112248"/>
    <lineage>
        <taxon>Bacteria</taxon>
        <taxon>Bacillati</taxon>
        <taxon>Bacillota</taxon>
        <taxon>Bacilli</taxon>
        <taxon>Bacillales</taxon>
        <taxon>Thermoactinomycetaceae</taxon>
        <taxon>Seinonella</taxon>
    </lineage>
</organism>
<keyword evidence="2" id="KW-1185">Reference proteome</keyword>
<dbReference type="EMBL" id="FQVL01000011">
    <property type="protein sequence ID" value="SHF23546.1"/>
    <property type="molecule type" value="Genomic_DNA"/>
</dbReference>
<reference evidence="1 2" key="1">
    <citation type="submission" date="2016-11" db="EMBL/GenBank/DDBJ databases">
        <authorList>
            <person name="Jaros S."/>
            <person name="Januszkiewicz K."/>
            <person name="Wedrychowicz H."/>
        </authorList>
    </citation>
    <scope>NUCLEOTIDE SEQUENCE [LARGE SCALE GENOMIC DNA]</scope>
    <source>
        <strain evidence="1 2">DSM 44666</strain>
    </source>
</reference>
<protein>
    <submittedName>
        <fullName evidence="1">Uncharacterized protein</fullName>
    </submittedName>
</protein>
<proteinExistence type="predicted"/>
<dbReference type="AlphaFoldDB" id="A0A1M5A0Y2"/>
<evidence type="ECO:0000313" key="1">
    <source>
        <dbReference type="EMBL" id="SHF23546.1"/>
    </source>
</evidence>
<dbReference type="Proteomes" id="UP000184476">
    <property type="component" value="Unassembled WGS sequence"/>
</dbReference>
<dbReference type="RefSeq" id="WP_073156365.1">
    <property type="nucleotide sequence ID" value="NZ_FQVL01000011.1"/>
</dbReference>
<name>A0A1M5A0Y2_9BACL</name>
<sequence>MKRVEPILMIEHHDMLALDQLKRNLIGAGFELQFRCLLSIGGENHRYIYEVKKQPEKRDLLISDQN</sequence>
<gene>
    <name evidence="1" type="ORF">SAMN05444392_11172</name>
</gene>